<name>A0A0D3L0Q2_EMIH1</name>
<dbReference type="SUPFAM" id="SSF143503">
    <property type="entry name" value="PUG domain-like"/>
    <property type="match status" value="1"/>
</dbReference>
<proteinExistence type="predicted"/>
<sequence>MGDLPHTSALWSGVGAGESAESRTRASEAVACAQSLRTILTNVLEQPSKLEYRRLRATGGAFERRVGRCTGGLAVLRAAGFEQQELAGASWWTLREVKARAAVMRIADRQARQQQQQLGDAWRRKLLAPSLLHVLLLVPVLAAFLYAYAQSP</sequence>
<dbReference type="RefSeq" id="XP_005794016.1">
    <property type="nucleotide sequence ID" value="XM_005793959.1"/>
</dbReference>
<dbReference type="GeneID" id="17286857"/>
<dbReference type="Gene3D" id="1.20.58.2190">
    <property type="match status" value="1"/>
</dbReference>
<dbReference type="Pfam" id="PF09409">
    <property type="entry name" value="PUB"/>
    <property type="match status" value="1"/>
</dbReference>
<organism evidence="3 4">
    <name type="scientific">Emiliania huxleyi (strain CCMP1516)</name>
    <dbReference type="NCBI Taxonomy" id="280463"/>
    <lineage>
        <taxon>Eukaryota</taxon>
        <taxon>Haptista</taxon>
        <taxon>Haptophyta</taxon>
        <taxon>Prymnesiophyceae</taxon>
        <taxon>Isochrysidales</taxon>
        <taxon>Noelaerhabdaceae</taxon>
        <taxon>Emiliania</taxon>
    </lineage>
</organism>
<dbReference type="HOGENOM" id="CLU_1725723_0_0_1"/>
<reference evidence="3" key="2">
    <citation type="submission" date="2024-10" db="UniProtKB">
        <authorList>
            <consortium name="EnsemblProtists"/>
        </authorList>
    </citation>
    <scope>IDENTIFICATION</scope>
</reference>
<feature type="domain" description="PUB" evidence="2">
    <location>
        <begin position="29"/>
        <end position="97"/>
    </location>
</feature>
<reference evidence="4" key="1">
    <citation type="journal article" date="2013" name="Nature">
        <title>Pan genome of the phytoplankton Emiliania underpins its global distribution.</title>
        <authorList>
            <person name="Read B.A."/>
            <person name="Kegel J."/>
            <person name="Klute M.J."/>
            <person name="Kuo A."/>
            <person name="Lefebvre S.C."/>
            <person name="Maumus F."/>
            <person name="Mayer C."/>
            <person name="Miller J."/>
            <person name="Monier A."/>
            <person name="Salamov A."/>
            <person name="Young J."/>
            <person name="Aguilar M."/>
            <person name="Claverie J.M."/>
            <person name="Frickenhaus S."/>
            <person name="Gonzalez K."/>
            <person name="Herman E.K."/>
            <person name="Lin Y.C."/>
            <person name="Napier J."/>
            <person name="Ogata H."/>
            <person name="Sarno A.F."/>
            <person name="Shmutz J."/>
            <person name="Schroeder D."/>
            <person name="de Vargas C."/>
            <person name="Verret F."/>
            <person name="von Dassow P."/>
            <person name="Valentin K."/>
            <person name="Van de Peer Y."/>
            <person name="Wheeler G."/>
            <person name="Dacks J.B."/>
            <person name="Delwiche C.F."/>
            <person name="Dyhrman S.T."/>
            <person name="Glockner G."/>
            <person name="John U."/>
            <person name="Richards T."/>
            <person name="Worden A.Z."/>
            <person name="Zhang X."/>
            <person name="Grigoriev I.V."/>
            <person name="Allen A.E."/>
            <person name="Bidle K."/>
            <person name="Borodovsky M."/>
            <person name="Bowler C."/>
            <person name="Brownlee C."/>
            <person name="Cock J.M."/>
            <person name="Elias M."/>
            <person name="Gladyshev V.N."/>
            <person name="Groth M."/>
            <person name="Guda C."/>
            <person name="Hadaegh A."/>
            <person name="Iglesias-Rodriguez M.D."/>
            <person name="Jenkins J."/>
            <person name="Jones B.M."/>
            <person name="Lawson T."/>
            <person name="Leese F."/>
            <person name="Lindquist E."/>
            <person name="Lobanov A."/>
            <person name="Lomsadze A."/>
            <person name="Malik S.B."/>
            <person name="Marsh M.E."/>
            <person name="Mackinder L."/>
            <person name="Mock T."/>
            <person name="Mueller-Roeber B."/>
            <person name="Pagarete A."/>
            <person name="Parker M."/>
            <person name="Probert I."/>
            <person name="Quesneville H."/>
            <person name="Raines C."/>
            <person name="Rensing S.A."/>
            <person name="Riano-Pachon D.M."/>
            <person name="Richier S."/>
            <person name="Rokitta S."/>
            <person name="Shiraiwa Y."/>
            <person name="Soanes D.M."/>
            <person name="van der Giezen M."/>
            <person name="Wahlund T.M."/>
            <person name="Williams B."/>
            <person name="Wilson W."/>
            <person name="Wolfe G."/>
            <person name="Wurch L.L."/>
        </authorList>
    </citation>
    <scope>NUCLEOTIDE SEQUENCE</scope>
</reference>
<dbReference type="InterPro" id="IPR018997">
    <property type="entry name" value="PUB_domain"/>
</dbReference>
<dbReference type="Proteomes" id="UP000013827">
    <property type="component" value="Unassembled WGS sequence"/>
</dbReference>
<keyword evidence="1" id="KW-1133">Transmembrane helix</keyword>
<protein>
    <recommendedName>
        <fullName evidence="2">PUB domain-containing protein</fullName>
    </recommendedName>
</protein>
<keyword evidence="1" id="KW-0812">Transmembrane</keyword>
<keyword evidence="1" id="KW-0472">Membrane</keyword>
<dbReference type="KEGG" id="ehx:EMIHUDRAFT_193962"/>
<dbReference type="PaxDb" id="2903-EOD41587"/>
<accession>A0A0D3L0Q2</accession>
<keyword evidence="4" id="KW-1185">Reference proteome</keyword>
<dbReference type="AlphaFoldDB" id="A0A0D3L0Q2"/>
<evidence type="ECO:0000313" key="4">
    <source>
        <dbReference type="Proteomes" id="UP000013827"/>
    </source>
</evidence>
<dbReference type="EnsemblProtists" id="EOD41587">
    <property type="protein sequence ID" value="EOD41587"/>
    <property type="gene ID" value="EMIHUDRAFT_193962"/>
</dbReference>
<dbReference type="SMART" id="SM00580">
    <property type="entry name" value="PUG"/>
    <property type="match status" value="1"/>
</dbReference>
<dbReference type="InterPro" id="IPR036339">
    <property type="entry name" value="PUB-like_dom_sf"/>
</dbReference>
<evidence type="ECO:0000259" key="2">
    <source>
        <dbReference type="Pfam" id="PF09409"/>
    </source>
</evidence>
<evidence type="ECO:0000313" key="3">
    <source>
        <dbReference type="EnsemblProtists" id="EOD41587"/>
    </source>
</evidence>
<feature type="transmembrane region" description="Helical" evidence="1">
    <location>
        <begin position="126"/>
        <end position="149"/>
    </location>
</feature>
<evidence type="ECO:0000256" key="1">
    <source>
        <dbReference type="SAM" id="Phobius"/>
    </source>
</evidence>